<evidence type="ECO:0000313" key="8">
    <source>
        <dbReference type="Proteomes" id="UP001259832"/>
    </source>
</evidence>
<dbReference type="Proteomes" id="UP001259832">
    <property type="component" value="Unassembled WGS sequence"/>
</dbReference>
<keyword evidence="2 4" id="KW-0863">Zinc-finger</keyword>
<dbReference type="PANTHER" id="PTHR13510">
    <property type="entry name" value="FYVE-FINGER-CONTAINING RAB5 EFFECTOR PROTEIN RABENOSYN-5-RELATED"/>
    <property type="match status" value="1"/>
</dbReference>
<dbReference type="GO" id="GO:0008270">
    <property type="term" value="F:zinc ion binding"/>
    <property type="evidence" value="ECO:0007669"/>
    <property type="project" value="UniProtKB-KW"/>
</dbReference>
<feature type="region of interest" description="Disordered" evidence="5">
    <location>
        <begin position="441"/>
        <end position="561"/>
    </location>
</feature>
<name>A0AAD9LAK4_9STRA</name>
<dbReference type="EMBL" id="JASMQC010000079">
    <property type="protein sequence ID" value="KAK1928314.1"/>
    <property type="molecule type" value="Genomic_DNA"/>
</dbReference>
<sequence length="631" mass="70338">MAPVAFPLPRTMLPKLAQGPDTLNASKVTMKRLLEHTVREFETLVYARNGVVDATQWRALSKSQAIQIGQNDEQVTVYSERECGASSKDVAYILQTGTVDDSILTALTPSEVLMTGRAPGKLETVMYALGGAHTQQGLALFGGFMYDGIADCGVLHTIDGGDEETSCGFLGYKYVVKRSTKLTRHRHIVYLEYTGYTQSSNGERLGFHIEHSVDVPGFPDLYDRNSSRARQSVRYLFRQNSDRIVETFLMGNVELAVGGGDLFSISKLQQCAEIRRLTLMVRHRRERIEVLQTSSTHRSSECYLCHRTKRFFSSAMLAECDVCGQFVCSKCRNDKKLYVQDANGLMGTFQRAQTCKTCVLAASAGYAPPPMHMSVVEQVAKSQGIDKTSSAGRSSMSGRRHSSSSSSQASEHSNASSDFHSCRQGPVYTFEDKSDGYRHWRPKEMQLSTAPALSVSISKGRGRSGTSSSNSSAFSDDSGSARRGIYLTPPNPRKLYEEQQRRHGRNNLHRRETTSQLVVRNNSQTYKTTDRQHARTAFNHGDRPRHELANPYSNSYSGPSSTTSIVARTRFPQFPYSERGFQRTTSMPAASGRSDLIAQMMELNMKAECTYNATQRNGNLIKHQIQTRQRT</sequence>
<organism evidence="7 8">
    <name type="scientific">Phytophthora citrophthora</name>
    <dbReference type="NCBI Taxonomy" id="4793"/>
    <lineage>
        <taxon>Eukaryota</taxon>
        <taxon>Sar</taxon>
        <taxon>Stramenopiles</taxon>
        <taxon>Oomycota</taxon>
        <taxon>Peronosporomycetes</taxon>
        <taxon>Peronosporales</taxon>
        <taxon>Peronosporaceae</taxon>
        <taxon>Phytophthora</taxon>
    </lineage>
</organism>
<dbReference type="AlphaFoldDB" id="A0AAD9LAK4"/>
<proteinExistence type="predicted"/>
<dbReference type="InterPro" id="IPR017455">
    <property type="entry name" value="Znf_FYVE-rel"/>
</dbReference>
<dbReference type="PANTHER" id="PTHR13510:SF44">
    <property type="entry name" value="RABENOSYN-5"/>
    <property type="match status" value="1"/>
</dbReference>
<evidence type="ECO:0000256" key="3">
    <source>
        <dbReference type="ARBA" id="ARBA00022833"/>
    </source>
</evidence>
<evidence type="ECO:0000313" key="7">
    <source>
        <dbReference type="EMBL" id="KAK1928314.1"/>
    </source>
</evidence>
<evidence type="ECO:0000256" key="5">
    <source>
        <dbReference type="SAM" id="MobiDB-lite"/>
    </source>
</evidence>
<feature type="compositionally biased region" description="Low complexity" evidence="5">
    <location>
        <begin position="550"/>
        <end position="561"/>
    </location>
</feature>
<feature type="compositionally biased region" description="Low complexity" evidence="5">
    <location>
        <begin position="456"/>
        <end position="483"/>
    </location>
</feature>
<keyword evidence="1" id="KW-0479">Metal-binding</keyword>
<gene>
    <name evidence="7" type="ORF">P3T76_016221</name>
</gene>
<feature type="domain" description="FYVE-type" evidence="6">
    <location>
        <begin position="296"/>
        <end position="363"/>
    </location>
</feature>
<evidence type="ECO:0000259" key="6">
    <source>
        <dbReference type="PROSITE" id="PS50178"/>
    </source>
</evidence>
<dbReference type="PROSITE" id="PS50178">
    <property type="entry name" value="ZF_FYVE"/>
    <property type="match status" value="1"/>
</dbReference>
<evidence type="ECO:0000256" key="2">
    <source>
        <dbReference type="ARBA" id="ARBA00022771"/>
    </source>
</evidence>
<keyword evidence="8" id="KW-1185">Reference proteome</keyword>
<evidence type="ECO:0000256" key="1">
    <source>
        <dbReference type="ARBA" id="ARBA00022723"/>
    </source>
</evidence>
<dbReference type="InterPro" id="IPR052727">
    <property type="entry name" value="Rab4/Rab5_effector"/>
</dbReference>
<keyword evidence="3" id="KW-0862">Zinc</keyword>
<evidence type="ECO:0000256" key="4">
    <source>
        <dbReference type="PROSITE-ProRule" id="PRU00091"/>
    </source>
</evidence>
<feature type="compositionally biased region" description="Low complexity" evidence="5">
    <location>
        <begin position="389"/>
        <end position="417"/>
    </location>
</feature>
<comment type="caution">
    <text evidence="7">The sequence shown here is derived from an EMBL/GenBank/DDBJ whole genome shotgun (WGS) entry which is preliminary data.</text>
</comment>
<reference evidence="7" key="1">
    <citation type="submission" date="2023-08" db="EMBL/GenBank/DDBJ databases">
        <title>Reference Genome Resource for the Citrus Pathogen Phytophthora citrophthora.</title>
        <authorList>
            <person name="Moller H."/>
            <person name="Coetzee B."/>
            <person name="Rose L.J."/>
            <person name="Van Niekerk J.M."/>
        </authorList>
    </citation>
    <scope>NUCLEOTIDE SEQUENCE</scope>
    <source>
        <strain evidence="7">STE-U-9442</strain>
    </source>
</reference>
<accession>A0AAD9LAK4</accession>
<protein>
    <recommendedName>
        <fullName evidence="6">FYVE-type domain-containing protein</fullName>
    </recommendedName>
</protein>
<feature type="region of interest" description="Disordered" evidence="5">
    <location>
        <begin position="378"/>
        <end position="424"/>
    </location>
</feature>
<dbReference type="CDD" id="cd00065">
    <property type="entry name" value="FYVE_like_SF"/>
    <property type="match status" value="1"/>
</dbReference>
<feature type="compositionally biased region" description="Polar residues" evidence="5">
    <location>
        <begin position="514"/>
        <end position="527"/>
    </location>
</feature>